<evidence type="ECO:0000313" key="8">
    <source>
        <dbReference type="EMBL" id="TID29608.1"/>
    </source>
</evidence>
<dbReference type="GO" id="GO:0000978">
    <property type="term" value="F:RNA polymerase II cis-regulatory region sequence-specific DNA binding"/>
    <property type="evidence" value="ECO:0007669"/>
    <property type="project" value="TreeGrafter"/>
</dbReference>
<dbReference type="GO" id="GO:0005634">
    <property type="term" value="C:nucleus"/>
    <property type="evidence" value="ECO:0007669"/>
    <property type="project" value="UniProtKB-SubCell"/>
</dbReference>
<feature type="compositionally biased region" description="Basic and acidic residues" evidence="6">
    <location>
        <begin position="48"/>
        <end position="58"/>
    </location>
</feature>
<dbReference type="EMBL" id="SELW01000283">
    <property type="protein sequence ID" value="TID29608.1"/>
    <property type="molecule type" value="Genomic_DNA"/>
</dbReference>
<feature type="compositionally biased region" description="Polar residues" evidence="6">
    <location>
        <begin position="13"/>
        <end position="29"/>
    </location>
</feature>
<protein>
    <recommendedName>
        <fullName evidence="7">BHLH domain-containing protein</fullName>
    </recommendedName>
</protein>
<proteinExistence type="predicted"/>
<dbReference type="InterPro" id="IPR052207">
    <property type="entry name" value="Max-like/E-box_TFs"/>
</dbReference>
<evidence type="ECO:0000256" key="2">
    <source>
        <dbReference type="ARBA" id="ARBA00023015"/>
    </source>
</evidence>
<evidence type="ECO:0000256" key="1">
    <source>
        <dbReference type="ARBA" id="ARBA00004123"/>
    </source>
</evidence>
<keyword evidence="9" id="KW-1185">Reference proteome</keyword>
<dbReference type="Gene3D" id="4.10.280.10">
    <property type="entry name" value="Helix-loop-helix DNA-binding domain"/>
    <property type="match status" value="1"/>
</dbReference>
<organism evidence="8 9">
    <name type="scientific">Pichia inconspicua</name>
    <dbReference type="NCBI Taxonomy" id="52247"/>
    <lineage>
        <taxon>Eukaryota</taxon>
        <taxon>Fungi</taxon>
        <taxon>Dikarya</taxon>
        <taxon>Ascomycota</taxon>
        <taxon>Saccharomycotina</taxon>
        <taxon>Pichiomycetes</taxon>
        <taxon>Pichiales</taxon>
        <taxon>Pichiaceae</taxon>
        <taxon>Pichia</taxon>
    </lineage>
</organism>
<dbReference type="STRING" id="52247.A0A4T0X2S8"/>
<dbReference type="GO" id="GO:0046983">
    <property type="term" value="F:protein dimerization activity"/>
    <property type="evidence" value="ECO:0007669"/>
    <property type="project" value="InterPro"/>
</dbReference>
<reference evidence="8 9" key="1">
    <citation type="journal article" date="2019" name="Front. Genet.">
        <title>Whole-Genome Sequencing of the Opportunistic Yeast Pathogen Candida inconspicua Uncovers Its Hybrid Origin.</title>
        <authorList>
            <person name="Mixao V."/>
            <person name="Hansen A.P."/>
            <person name="Saus E."/>
            <person name="Boekhout T."/>
            <person name="Lass-Florl C."/>
            <person name="Gabaldon T."/>
        </authorList>
    </citation>
    <scope>NUCLEOTIDE SEQUENCE [LARGE SCALE GENOMIC DNA]</scope>
    <source>
        <strain evidence="8 9">CBS 180</strain>
    </source>
</reference>
<dbReference type="PROSITE" id="PS50888">
    <property type="entry name" value="BHLH"/>
    <property type="match status" value="1"/>
</dbReference>
<evidence type="ECO:0000256" key="5">
    <source>
        <dbReference type="ARBA" id="ARBA00023242"/>
    </source>
</evidence>
<accession>A0A4T0X2S8</accession>
<dbReference type="PANTHER" id="PTHR15741">
    <property type="entry name" value="BASIC HELIX-LOOP-HELIX ZIP TRANSCRIPTION FACTOR"/>
    <property type="match status" value="1"/>
</dbReference>
<keyword evidence="3" id="KW-0238">DNA-binding</keyword>
<dbReference type="InterPro" id="IPR036638">
    <property type="entry name" value="HLH_DNA-bd_sf"/>
</dbReference>
<keyword evidence="4" id="KW-0804">Transcription</keyword>
<dbReference type="PANTHER" id="PTHR15741:SF27">
    <property type="entry name" value="TRANSCRIPTION FACTOR AP-4"/>
    <property type="match status" value="1"/>
</dbReference>
<dbReference type="Pfam" id="PF23181">
    <property type="entry name" value="bHLH_INO4"/>
    <property type="match status" value="1"/>
</dbReference>
<dbReference type="SMART" id="SM00353">
    <property type="entry name" value="HLH"/>
    <property type="match status" value="1"/>
</dbReference>
<dbReference type="InterPro" id="IPR057072">
    <property type="entry name" value="bHLH_INO4"/>
</dbReference>
<dbReference type="AlphaFoldDB" id="A0A4T0X2S8"/>
<dbReference type="Proteomes" id="UP000307173">
    <property type="component" value="Unassembled WGS sequence"/>
</dbReference>
<dbReference type="GO" id="GO:0000981">
    <property type="term" value="F:DNA-binding transcription factor activity, RNA polymerase II-specific"/>
    <property type="evidence" value="ECO:0007669"/>
    <property type="project" value="TreeGrafter"/>
</dbReference>
<gene>
    <name evidence="8" type="ORF">CANINC_001882</name>
</gene>
<comment type="caution">
    <text evidence="8">The sequence shown here is derived from an EMBL/GenBank/DDBJ whole genome shotgun (WGS) entry which is preliminary data.</text>
</comment>
<evidence type="ECO:0000259" key="7">
    <source>
        <dbReference type="PROSITE" id="PS50888"/>
    </source>
</evidence>
<comment type="subcellular location">
    <subcellularLocation>
        <location evidence="1">Nucleus</location>
    </subcellularLocation>
</comment>
<evidence type="ECO:0000256" key="3">
    <source>
        <dbReference type="ARBA" id="ARBA00023125"/>
    </source>
</evidence>
<keyword evidence="5" id="KW-0539">Nucleus</keyword>
<name>A0A4T0X2S8_9ASCO</name>
<sequence length="117" mass="13475">MNVPIKQKEAFSNVDSTDGQQNSSINSVHVKNDPEAKGSGQNSSLTLEQKKENHIMSENRRRALIRASFDDLVKHVPQLDESESRSEYAILIKTTNYIEHLRSENERLEKLRLERNL</sequence>
<evidence type="ECO:0000256" key="6">
    <source>
        <dbReference type="SAM" id="MobiDB-lite"/>
    </source>
</evidence>
<feature type="region of interest" description="Disordered" evidence="6">
    <location>
        <begin position="1"/>
        <end position="58"/>
    </location>
</feature>
<dbReference type="OrthoDB" id="5778525at2759"/>
<keyword evidence="2" id="KW-0805">Transcription regulation</keyword>
<dbReference type="InterPro" id="IPR011598">
    <property type="entry name" value="bHLH_dom"/>
</dbReference>
<evidence type="ECO:0000256" key="4">
    <source>
        <dbReference type="ARBA" id="ARBA00023163"/>
    </source>
</evidence>
<evidence type="ECO:0000313" key="9">
    <source>
        <dbReference type="Proteomes" id="UP000307173"/>
    </source>
</evidence>
<feature type="domain" description="BHLH" evidence="7">
    <location>
        <begin position="49"/>
        <end position="101"/>
    </location>
</feature>
<dbReference type="SUPFAM" id="SSF47459">
    <property type="entry name" value="HLH, helix-loop-helix DNA-binding domain"/>
    <property type="match status" value="1"/>
</dbReference>